<evidence type="ECO:0000256" key="16">
    <source>
        <dbReference type="PIRSR" id="PIRSR000699-2"/>
    </source>
</evidence>
<proteinExistence type="predicted"/>
<dbReference type="SUPFAM" id="SSF46973">
    <property type="entry name" value="Enzyme IIa from lactose specific PTS, IIa-lac"/>
    <property type="match status" value="1"/>
</dbReference>
<dbReference type="PANTHER" id="PTHR34382:SF9">
    <property type="entry name" value="PHOSPHOTRANSFERASE SYSTEM SUGAR-SPECIFIC EII COMPONENT"/>
    <property type="match status" value="1"/>
</dbReference>
<name>A0A430A0X5_9ENTE</name>
<comment type="subunit">
    <text evidence="2">Homotrimer.</text>
</comment>
<dbReference type="PANTHER" id="PTHR34382">
    <property type="entry name" value="PTS SYSTEM N,N'-DIACETYLCHITOBIOSE-SPECIFIC EIIA COMPONENT"/>
    <property type="match status" value="1"/>
</dbReference>
<comment type="caution">
    <text evidence="18">The sequence shown here is derived from an EMBL/GenBank/DDBJ whole genome shotgun (WGS) entry which is preliminary data.</text>
</comment>
<evidence type="ECO:0000256" key="9">
    <source>
        <dbReference type="ARBA" id="ARBA00022683"/>
    </source>
</evidence>
<dbReference type="GO" id="GO:0009401">
    <property type="term" value="P:phosphoenolpyruvate-dependent sugar phosphotransferase system"/>
    <property type="evidence" value="ECO:0007669"/>
    <property type="project" value="UniProtKB-KW"/>
</dbReference>
<dbReference type="RefSeq" id="WP_125982974.1">
    <property type="nucleotide sequence ID" value="NZ_NGJS01000002.1"/>
</dbReference>
<dbReference type="Gene3D" id="1.20.58.80">
    <property type="entry name" value="Phosphotransferase system, lactose/cellobiose-type IIA subunit"/>
    <property type="match status" value="1"/>
</dbReference>
<dbReference type="InterPro" id="IPR036542">
    <property type="entry name" value="PTS_IIA_lac/cel_sf"/>
</dbReference>
<keyword evidence="9" id="KW-0598">Phosphotransferase system</keyword>
<keyword evidence="10 16" id="KW-0479">Metal-binding</keyword>
<evidence type="ECO:0000256" key="3">
    <source>
        <dbReference type="ARBA" id="ARBA00014322"/>
    </source>
</evidence>
<dbReference type="EMBL" id="NGJS01000002">
    <property type="protein sequence ID" value="RSU00024.1"/>
    <property type="molecule type" value="Genomic_DNA"/>
</dbReference>
<dbReference type="GO" id="GO:0046872">
    <property type="term" value="F:metal ion binding"/>
    <property type="evidence" value="ECO:0007669"/>
    <property type="project" value="UniProtKB-KW"/>
</dbReference>
<dbReference type="Pfam" id="PF02255">
    <property type="entry name" value="PTS_IIA"/>
    <property type="match status" value="1"/>
</dbReference>
<dbReference type="InterPro" id="IPR003188">
    <property type="entry name" value="PTS_IIA_lac/cel"/>
</dbReference>
<evidence type="ECO:0000256" key="15">
    <source>
        <dbReference type="PIRSR" id="PIRSR000699-1"/>
    </source>
</evidence>
<evidence type="ECO:0000256" key="5">
    <source>
        <dbReference type="ARBA" id="ARBA00022490"/>
    </source>
</evidence>
<evidence type="ECO:0000313" key="18">
    <source>
        <dbReference type="EMBL" id="RSU00024.1"/>
    </source>
</evidence>
<keyword evidence="4" id="KW-0813">Transport</keyword>
<sequence>MSIEEISFNLISLGGESFSVMMEALDYSEKGDIKKQQELMNEAEKLMNKAHNFQTKLLTNEAQGNKNEINVLLIHAQDTLMNTILAATLIKKMCRMNERLLKLEGEE</sequence>
<evidence type="ECO:0000313" key="19">
    <source>
        <dbReference type="Proteomes" id="UP000287857"/>
    </source>
</evidence>
<dbReference type="GO" id="GO:0016740">
    <property type="term" value="F:transferase activity"/>
    <property type="evidence" value="ECO:0007669"/>
    <property type="project" value="UniProtKB-KW"/>
</dbReference>
<keyword evidence="6" id="KW-0597">Phosphoprotein</keyword>
<evidence type="ECO:0000256" key="12">
    <source>
        <dbReference type="ARBA" id="ARBA00030293"/>
    </source>
</evidence>
<evidence type="ECO:0000256" key="1">
    <source>
        <dbReference type="ARBA" id="ARBA00004496"/>
    </source>
</evidence>
<reference evidence="18 19" key="1">
    <citation type="submission" date="2017-05" db="EMBL/GenBank/DDBJ databases">
        <title>Vagococcus spp. assemblies.</title>
        <authorList>
            <person name="Gulvik C.A."/>
        </authorList>
    </citation>
    <scope>NUCLEOTIDE SEQUENCE [LARGE SCALE GENOMIC DNA]</scope>
    <source>
        <strain evidence="18 19">SS1995</strain>
    </source>
</reference>
<evidence type="ECO:0000256" key="7">
    <source>
        <dbReference type="ARBA" id="ARBA00022597"/>
    </source>
</evidence>
<evidence type="ECO:0000256" key="13">
    <source>
        <dbReference type="ARBA" id="ARBA00031467"/>
    </source>
</evidence>
<organism evidence="18 19">
    <name type="scientific">Vagococcus vulneris</name>
    <dbReference type="NCBI Taxonomy" id="1977869"/>
    <lineage>
        <taxon>Bacteria</taxon>
        <taxon>Bacillati</taxon>
        <taxon>Bacillota</taxon>
        <taxon>Bacilli</taxon>
        <taxon>Lactobacillales</taxon>
        <taxon>Enterococcaceae</taxon>
        <taxon>Vagococcus</taxon>
    </lineage>
</organism>
<evidence type="ECO:0000256" key="11">
    <source>
        <dbReference type="ARBA" id="ARBA00022842"/>
    </source>
</evidence>
<keyword evidence="11 16" id="KW-0460">Magnesium</keyword>
<protein>
    <recommendedName>
        <fullName evidence="3">PTS system lactose-specific EIIA component</fullName>
    </recommendedName>
    <alternativeName>
        <fullName evidence="12">EIIA-Lac</fullName>
    </alternativeName>
    <alternativeName>
        <fullName evidence="14">EIII-Lac</fullName>
    </alternativeName>
    <alternativeName>
        <fullName evidence="13">Lactose-specific phosphotransferase enzyme IIA component</fullName>
    </alternativeName>
</protein>
<feature type="modified residue" description="Phosphohistidine; by HPr" evidence="17">
    <location>
        <position position="75"/>
    </location>
</feature>
<evidence type="ECO:0000256" key="2">
    <source>
        <dbReference type="ARBA" id="ARBA00011233"/>
    </source>
</evidence>
<dbReference type="AlphaFoldDB" id="A0A430A0X5"/>
<keyword evidence="5" id="KW-0963">Cytoplasm</keyword>
<comment type="cofactor">
    <cofactor evidence="16">
        <name>Mg(2+)</name>
        <dbReference type="ChEBI" id="CHEBI:18420"/>
    </cofactor>
    <text evidence="16">Binds 1 Mg(2+) ion per trimer.</text>
</comment>
<comment type="subcellular location">
    <subcellularLocation>
        <location evidence="1">Cytoplasm</location>
    </subcellularLocation>
</comment>
<dbReference type="PIRSF" id="PIRSF000699">
    <property type="entry name" value="PTS_IILac_III"/>
    <property type="match status" value="1"/>
</dbReference>
<evidence type="ECO:0000256" key="4">
    <source>
        <dbReference type="ARBA" id="ARBA00022448"/>
    </source>
</evidence>
<keyword evidence="19" id="KW-1185">Reference proteome</keyword>
<evidence type="ECO:0000256" key="10">
    <source>
        <dbReference type="ARBA" id="ARBA00022723"/>
    </source>
</evidence>
<feature type="binding site" evidence="16">
    <location>
        <position position="78"/>
    </location>
    <ligand>
        <name>Mg(2+)</name>
        <dbReference type="ChEBI" id="CHEBI:18420"/>
        <note>ligand shared between all trimeric partners</note>
    </ligand>
</feature>
<accession>A0A430A0X5</accession>
<feature type="active site" description="Tele-phosphohistidine intermediate" evidence="15">
    <location>
        <position position="75"/>
    </location>
</feature>
<evidence type="ECO:0000256" key="17">
    <source>
        <dbReference type="PROSITE-ProRule" id="PRU00418"/>
    </source>
</evidence>
<dbReference type="Proteomes" id="UP000287857">
    <property type="component" value="Unassembled WGS sequence"/>
</dbReference>
<dbReference type="GO" id="GO:0005737">
    <property type="term" value="C:cytoplasm"/>
    <property type="evidence" value="ECO:0007669"/>
    <property type="project" value="UniProtKB-SubCell"/>
</dbReference>
<dbReference type="OrthoDB" id="350602at2"/>
<dbReference type="PROSITE" id="PS51095">
    <property type="entry name" value="PTS_EIIA_TYPE_3"/>
    <property type="match status" value="1"/>
</dbReference>
<evidence type="ECO:0000256" key="6">
    <source>
        <dbReference type="ARBA" id="ARBA00022553"/>
    </source>
</evidence>
<gene>
    <name evidence="18" type="ORF">CBF37_01605</name>
</gene>
<evidence type="ECO:0000256" key="14">
    <source>
        <dbReference type="ARBA" id="ARBA00032708"/>
    </source>
</evidence>
<keyword evidence="8" id="KW-0808">Transferase</keyword>
<evidence type="ECO:0000256" key="8">
    <source>
        <dbReference type="ARBA" id="ARBA00022679"/>
    </source>
</evidence>
<dbReference type="CDD" id="cd00215">
    <property type="entry name" value="PTS_IIA_lac"/>
    <property type="match status" value="1"/>
</dbReference>
<keyword evidence="7" id="KW-0762">Sugar transport</keyword>